<protein>
    <submittedName>
        <fullName evidence="3">Uncharacterized protein</fullName>
    </submittedName>
</protein>
<evidence type="ECO:0000313" key="2">
    <source>
        <dbReference type="Proteomes" id="UP000887569"/>
    </source>
</evidence>
<dbReference type="Proteomes" id="UP000887569">
    <property type="component" value="Unplaced"/>
</dbReference>
<evidence type="ECO:0000313" key="3">
    <source>
        <dbReference type="WBParaSite" id="PgE098_g001_t12"/>
    </source>
</evidence>
<reference evidence="3" key="1">
    <citation type="submission" date="2022-11" db="UniProtKB">
        <authorList>
            <consortium name="WormBaseParasite"/>
        </authorList>
    </citation>
    <scope>IDENTIFICATION</scope>
</reference>
<keyword evidence="2" id="KW-1185">Reference proteome</keyword>
<organism evidence="2 3">
    <name type="scientific">Parascaris univalens</name>
    <name type="common">Nematode worm</name>
    <dbReference type="NCBI Taxonomy" id="6257"/>
    <lineage>
        <taxon>Eukaryota</taxon>
        <taxon>Metazoa</taxon>
        <taxon>Ecdysozoa</taxon>
        <taxon>Nematoda</taxon>
        <taxon>Chromadorea</taxon>
        <taxon>Rhabditida</taxon>
        <taxon>Spirurina</taxon>
        <taxon>Ascaridomorpha</taxon>
        <taxon>Ascaridoidea</taxon>
        <taxon>Ascarididae</taxon>
        <taxon>Parascaris</taxon>
    </lineage>
</organism>
<sequence length="83" mass="8845">MRHRGSLQPACSKKRLTASAAPMTTGNDETPSANDDTPSGNWETKTKRFNGKKGTLHASPEMEGGARQISEICPSKGSPFGQL</sequence>
<name>A0A915A4Y8_PARUN</name>
<evidence type="ECO:0000256" key="1">
    <source>
        <dbReference type="SAM" id="MobiDB-lite"/>
    </source>
</evidence>
<dbReference type="AlphaFoldDB" id="A0A915A4Y8"/>
<accession>A0A915A4Y8</accession>
<feature type="region of interest" description="Disordered" evidence="1">
    <location>
        <begin position="1"/>
        <end position="83"/>
    </location>
</feature>
<feature type="compositionally biased region" description="Polar residues" evidence="1">
    <location>
        <begin position="22"/>
        <end position="43"/>
    </location>
</feature>
<dbReference type="WBParaSite" id="PgE098_g001_t12">
    <property type="protein sequence ID" value="PgE098_g001_t12"/>
    <property type="gene ID" value="PgE098_g001"/>
</dbReference>
<proteinExistence type="predicted"/>